<dbReference type="Gene3D" id="3.50.50.60">
    <property type="entry name" value="FAD/NAD(P)-binding domain"/>
    <property type="match status" value="1"/>
</dbReference>
<keyword evidence="4" id="KW-0560">Oxidoreductase</keyword>
<evidence type="ECO:0000313" key="8">
    <source>
        <dbReference type="Proteomes" id="UP001498398"/>
    </source>
</evidence>
<dbReference type="PRINTS" id="PR00420">
    <property type="entry name" value="RNGMNOXGNASE"/>
</dbReference>
<name>A0ABR1J0F3_9AGAR</name>
<dbReference type="InterPro" id="IPR036249">
    <property type="entry name" value="Thioredoxin-like_sf"/>
</dbReference>
<dbReference type="Pfam" id="PF01494">
    <property type="entry name" value="FAD_binding_3"/>
    <property type="match status" value="1"/>
</dbReference>
<dbReference type="PANTHER" id="PTHR43004:SF4">
    <property type="entry name" value="FAD-BINDING DOMAIN-CONTAINING PROTEIN"/>
    <property type="match status" value="1"/>
</dbReference>
<dbReference type="Gene3D" id="3.40.30.20">
    <property type="match status" value="1"/>
</dbReference>
<dbReference type="Proteomes" id="UP001498398">
    <property type="component" value="Unassembled WGS sequence"/>
</dbReference>
<dbReference type="Gene3D" id="3.30.9.10">
    <property type="entry name" value="D-Amino Acid Oxidase, subunit A, domain 2"/>
    <property type="match status" value="1"/>
</dbReference>
<evidence type="ECO:0000256" key="2">
    <source>
        <dbReference type="ARBA" id="ARBA00022630"/>
    </source>
</evidence>
<evidence type="ECO:0000259" key="5">
    <source>
        <dbReference type="Pfam" id="PF01494"/>
    </source>
</evidence>
<dbReference type="Pfam" id="PF07976">
    <property type="entry name" value="Phe_hydrox_dim"/>
    <property type="match status" value="1"/>
</dbReference>
<gene>
    <name evidence="7" type="ORF">VKT23_014522</name>
</gene>
<keyword evidence="8" id="KW-1185">Reference proteome</keyword>
<evidence type="ECO:0000256" key="3">
    <source>
        <dbReference type="ARBA" id="ARBA00022827"/>
    </source>
</evidence>
<keyword evidence="2" id="KW-0285">Flavoprotein</keyword>
<organism evidence="7 8">
    <name type="scientific">Marasmiellus scandens</name>
    <dbReference type="NCBI Taxonomy" id="2682957"/>
    <lineage>
        <taxon>Eukaryota</taxon>
        <taxon>Fungi</taxon>
        <taxon>Dikarya</taxon>
        <taxon>Basidiomycota</taxon>
        <taxon>Agaricomycotina</taxon>
        <taxon>Agaricomycetes</taxon>
        <taxon>Agaricomycetidae</taxon>
        <taxon>Agaricales</taxon>
        <taxon>Marasmiineae</taxon>
        <taxon>Omphalotaceae</taxon>
        <taxon>Marasmiellus</taxon>
    </lineage>
</organism>
<sequence length="674" mass="74853">MKVSTGSAFETTLGVPDHEHGVVIIGAGPAGMMLAVSRKRIGIKPLVIDSHLASEHEFGRGDGLMCRTLEVMQNLEVYDEIAKNSTKLATAAHWTISDNPSVRSITTFVSPDMDIESVGLAIRQGLVERILEEKIREYYPDFEVLRPWTFQDASIEDGGSQSFVNVTLCSTYGETRLIRTRYLVGCDGGKSQVRRVLCSKYGLKFEGSSHDSLWAVIDVLSPVTNFPDIKKFNVLETRCGTMMLLPREPVRDKECIRLYCPAPKNLGPNHEANIEDVIDMVHEALRPYTITWEEINWFTIYRVGQRIASNFDVKQKIFLAGDASHIHSPKAGLGMNTSMQDAHNLAFKLALAEKQIAKPDILATYDLERKPIAEQLLAMDEQLVELFSKHSDALKNSSHNQGAASQSTSELHRFQRRHAAYQAGVSITYNENVLVGPATGGPSASIKSIGGVGLVPGRRLLPATVTRYIDGVPTPILDATLPFDGRFTIFLCLADLLAQGNLQRIQLLKNYIMRPEGLWKRLNARCAPLGHVTSTTTNKLLPQSSTHPLFRFAAITTTEHASVPLASQYDDLFRSKDSVEPLLFGPEMLFSDNIPAIFYGLDHSQGMQPMKPTILMNPLHQKWDVQIEAGAIVVIRPDGHVGVVVQGLLGEEKFSERAWKTVEEYFSQFLLLDD</sequence>
<evidence type="ECO:0000256" key="4">
    <source>
        <dbReference type="ARBA" id="ARBA00023002"/>
    </source>
</evidence>
<feature type="domain" description="Phenol hydroxylase-like C-terminal dimerisation" evidence="6">
    <location>
        <begin position="427"/>
        <end position="671"/>
    </location>
</feature>
<comment type="caution">
    <text evidence="7">The sequence shown here is derived from an EMBL/GenBank/DDBJ whole genome shotgun (WGS) entry which is preliminary data.</text>
</comment>
<dbReference type="EMBL" id="JBANRG010000044">
    <property type="protein sequence ID" value="KAK7446316.1"/>
    <property type="molecule type" value="Genomic_DNA"/>
</dbReference>
<proteinExistence type="inferred from homology"/>
<keyword evidence="3" id="KW-0274">FAD</keyword>
<comment type="similarity">
    <text evidence="1">Belongs to the PheA/TfdB FAD monooxygenase family.</text>
</comment>
<dbReference type="InterPro" id="IPR012941">
    <property type="entry name" value="Phe_hydrox_C_dim_dom"/>
</dbReference>
<dbReference type="SUPFAM" id="SSF51905">
    <property type="entry name" value="FAD/NAD(P)-binding domain"/>
    <property type="match status" value="1"/>
</dbReference>
<feature type="domain" description="FAD-binding" evidence="5">
    <location>
        <begin position="22"/>
        <end position="377"/>
    </location>
</feature>
<dbReference type="SUPFAM" id="SSF54373">
    <property type="entry name" value="FAD-linked reductases, C-terminal domain"/>
    <property type="match status" value="1"/>
</dbReference>
<protein>
    <submittedName>
        <fullName evidence="7">Uncharacterized protein</fullName>
    </submittedName>
</protein>
<dbReference type="SUPFAM" id="SSF52833">
    <property type="entry name" value="Thioredoxin-like"/>
    <property type="match status" value="1"/>
</dbReference>
<dbReference type="InterPro" id="IPR050641">
    <property type="entry name" value="RIFMO-like"/>
</dbReference>
<dbReference type="InterPro" id="IPR038220">
    <property type="entry name" value="PHOX_C_sf"/>
</dbReference>
<evidence type="ECO:0000259" key="6">
    <source>
        <dbReference type="Pfam" id="PF07976"/>
    </source>
</evidence>
<evidence type="ECO:0000256" key="1">
    <source>
        <dbReference type="ARBA" id="ARBA00007801"/>
    </source>
</evidence>
<accession>A0ABR1J0F3</accession>
<dbReference type="PANTHER" id="PTHR43004">
    <property type="entry name" value="TRK SYSTEM POTASSIUM UPTAKE PROTEIN"/>
    <property type="match status" value="1"/>
</dbReference>
<evidence type="ECO:0000313" key="7">
    <source>
        <dbReference type="EMBL" id="KAK7446316.1"/>
    </source>
</evidence>
<dbReference type="InterPro" id="IPR002938">
    <property type="entry name" value="FAD-bd"/>
</dbReference>
<dbReference type="InterPro" id="IPR036188">
    <property type="entry name" value="FAD/NAD-bd_sf"/>
</dbReference>
<reference evidence="7 8" key="1">
    <citation type="submission" date="2024-01" db="EMBL/GenBank/DDBJ databases">
        <title>A draft genome for the cacao thread blight pathogen Marasmiellus scandens.</title>
        <authorList>
            <person name="Baruah I.K."/>
            <person name="Leung J."/>
            <person name="Bukari Y."/>
            <person name="Amoako-Attah I."/>
            <person name="Meinhardt L.W."/>
            <person name="Bailey B.A."/>
            <person name="Cohen S.P."/>
        </authorList>
    </citation>
    <scope>NUCLEOTIDE SEQUENCE [LARGE SCALE GENOMIC DNA]</scope>
    <source>
        <strain evidence="7 8">GH-19</strain>
    </source>
</reference>